<dbReference type="Pfam" id="PF00106">
    <property type="entry name" value="adh_short"/>
    <property type="match status" value="1"/>
</dbReference>
<keyword evidence="5" id="KW-1185">Reference proteome</keyword>
<dbReference type="InterPro" id="IPR036291">
    <property type="entry name" value="NAD(P)-bd_dom_sf"/>
</dbReference>
<keyword evidence="2" id="KW-0560">Oxidoreductase</keyword>
<dbReference type="Proteomes" id="UP000452235">
    <property type="component" value="Unassembled WGS sequence"/>
</dbReference>
<dbReference type="PRINTS" id="PR00081">
    <property type="entry name" value="GDHRDH"/>
</dbReference>
<evidence type="ECO:0000256" key="3">
    <source>
        <dbReference type="RuleBase" id="RU000363"/>
    </source>
</evidence>
<dbReference type="PANTHER" id="PTHR24322:SF736">
    <property type="entry name" value="RETINOL DEHYDROGENASE 10"/>
    <property type="match status" value="1"/>
</dbReference>
<evidence type="ECO:0000256" key="2">
    <source>
        <dbReference type="ARBA" id="ARBA00023002"/>
    </source>
</evidence>
<proteinExistence type="inferred from homology"/>
<dbReference type="PRINTS" id="PR00080">
    <property type="entry name" value="SDRFAMILY"/>
</dbReference>
<evidence type="ECO:0000313" key="4">
    <source>
        <dbReference type="EMBL" id="GFF16882.1"/>
    </source>
</evidence>
<dbReference type="EMBL" id="BLJY01000006">
    <property type="protein sequence ID" value="GFF16882.1"/>
    <property type="molecule type" value="Genomic_DNA"/>
</dbReference>
<dbReference type="SUPFAM" id="SSF51735">
    <property type="entry name" value="NAD(P)-binding Rossmann-fold domains"/>
    <property type="match status" value="1"/>
</dbReference>
<reference evidence="4 5" key="1">
    <citation type="submission" date="2020-01" db="EMBL/GenBank/DDBJ databases">
        <title>Aspergillus terreus IFO 6365 whole genome shotgun sequence.</title>
        <authorList>
            <person name="Kanamasa S."/>
            <person name="Takahashi H."/>
        </authorList>
    </citation>
    <scope>NUCLEOTIDE SEQUENCE [LARGE SCALE GENOMIC DNA]</scope>
    <source>
        <strain evidence="4 5">IFO 6365</strain>
    </source>
</reference>
<evidence type="ECO:0000256" key="1">
    <source>
        <dbReference type="ARBA" id="ARBA00006484"/>
    </source>
</evidence>
<dbReference type="PANTHER" id="PTHR24322">
    <property type="entry name" value="PKSB"/>
    <property type="match status" value="1"/>
</dbReference>
<name>A0A5M3YXK9_ASPTE</name>
<dbReference type="VEuPathDB" id="FungiDB:ATEG_03001"/>
<evidence type="ECO:0000313" key="5">
    <source>
        <dbReference type="Proteomes" id="UP000452235"/>
    </source>
</evidence>
<accession>A0A5M3YXK9</accession>
<dbReference type="OrthoDB" id="5840532at2759"/>
<sequence>MTQNPPRRALTTPPDAPWYKHLTIDLLLAVLNRTLFHPWVAWIAVLSLRAQATPYAHPSFVLATSYAVVLTLLAVARVINRRIAYGLPRPVDLGDEVVVVTGGASGLGLLIARIYGLRGVSVAVLDVKDVAGVEGWEDGAGVEYYRCDIADRAQLEATVERIEKELGTPTVLINCAAARINGNPLLSLPADAFQKTIQTNLLAVFHACQLFLPRMLAAANGGTIVNVSSVLGQLCAAGLVDYSVSKAGLSALHRTLEAELRTSGNDDKVKMLLVEPGQVATPLFESVKTPNAFFAPVLEPVNVAQEIVAAIDEGRGGVIRMPTYAMLVNWYAVLPASIQRLARYLTGIDYAVRQPSFEKSEDGSDESPQKHSQRDQESVDES</sequence>
<protein>
    <submittedName>
        <fullName evidence="4">Short-chain dehydrogenase/reductase family protein</fullName>
    </submittedName>
</protein>
<gene>
    <name evidence="4" type="ORF">ATEIFO6365_0006021900</name>
</gene>
<dbReference type="InterPro" id="IPR002347">
    <property type="entry name" value="SDR_fam"/>
</dbReference>
<dbReference type="GO" id="GO:0016616">
    <property type="term" value="F:oxidoreductase activity, acting on the CH-OH group of donors, NAD or NADP as acceptor"/>
    <property type="evidence" value="ECO:0007669"/>
    <property type="project" value="TreeGrafter"/>
</dbReference>
<dbReference type="CDD" id="cd05339">
    <property type="entry name" value="17beta-HSDXI-like_SDR_c"/>
    <property type="match status" value="1"/>
</dbReference>
<comment type="similarity">
    <text evidence="1 3">Belongs to the short-chain dehydrogenases/reductases (SDR) family.</text>
</comment>
<comment type="caution">
    <text evidence="4">The sequence shown here is derived from an EMBL/GenBank/DDBJ whole genome shotgun (WGS) entry which is preliminary data.</text>
</comment>
<dbReference type="AlphaFoldDB" id="A0A5M3YXK9"/>
<organism evidence="4 5">
    <name type="scientific">Aspergillus terreus</name>
    <dbReference type="NCBI Taxonomy" id="33178"/>
    <lineage>
        <taxon>Eukaryota</taxon>
        <taxon>Fungi</taxon>
        <taxon>Dikarya</taxon>
        <taxon>Ascomycota</taxon>
        <taxon>Pezizomycotina</taxon>
        <taxon>Eurotiomycetes</taxon>
        <taxon>Eurotiomycetidae</taxon>
        <taxon>Eurotiales</taxon>
        <taxon>Aspergillaceae</taxon>
        <taxon>Aspergillus</taxon>
        <taxon>Aspergillus subgen. Circumdati</taxon>
    </lineage>
</organism>
<dbReference type="Gene3D" id="3.40.50.720">
    <property type="entry name" value="NAD(P)-binding Rossmann-like Domain"/>
    <property type="match status" value="1"/>
</dbReference>